<feature type="active site" description="Nucleophile" evidence="4 5">
    <location>
        <position position="52"/>
    </location>
</feature>
<dbReference type="AlphaFoldDB" id="G9X0R9"/>
<organism evidence="9 10">
    <name type="scientific">Peptoanaerobacter stomatis</name>
    <dbReference type="NCBI Taxonomy" id="796937"/>
    <lineage>
        <taxon>Bacteria</taxon>
        <taxon>Bacillati</taxon>
        <taxon>Bacillota</taxon>
        <taxon>Clostridia</taxon>
        <taxon>Peptostreptococcales</taxon>
        <taxon>Filifactoraceae</taxon>
        <taxon>Peptoanaerobacter</taxon>
    </lineage>
</organism>
<dbReference type="PIRSF" id="PIRSF001430">
    <property type="entry name" value="tRNA_psdUrid_synth"/>
    <property type="match status" value="1"/>
</dbReference>
<dbReference type="PANTHER" id="PTHR11142">
    <property type="entry name" value="PSEUDOURIDYLATE SYNTHASE"/>
    <property type="match status" value="1"/>
</dbReference>
<comment type="catalytic activity">
    <reaction evidence="4 7">
        <text>uridine(38/39/40) in tRNA = pseudouridine(38/39/40) in tRNA</text>
        <dbReference type="Rhea" id="RHEA:22376"/>
        <dbReference type="Rhea" id="RHEA-COMP:10085"/>
        <dbReference type="Rhea" id="RHEA-COMP:10087"/>
        <dbReference type="ChEBI" id="CHEBI:65314"/>
        <dbReference type="ChEBI" id="CHEBI:65315"/>
        <dbReference type="EC" id="5.4.99.12"/>
    </reaction>
</comment>
<dbReference type="EC" id="5.4.99.12" evidence="4"/>
<dbReference type="HAMAP" id="MF_00171">
    <property type="entry name" value="TruA"/>
    <property type="match status" value="1"/>
</dbReference>
<comment type="caution">
    <text evidence="9">The sequence shown here is derived from an EMBL/GenBank/DDBJ whole genome shotgun (WGS) entry which is preliminary data.</text>
</comment>
<feature type="domain" description="Pseudouridine synthase I TruA alpha/beta" evidence="8">
    <location>
        <begin position="145"/>
        <end position="244"/>
    </location>
</feature>
<dbReference type="Pfam" id="PF01416">
    <property type="entry name" value="PseudoU_synth_1"/>
    <property type="match status" value="2"/>
</dbReference>
<comment type="function">
    <text evidence="4">Formation of pseudouridine at positions 38, 39 and 40 in the anticodon stem and loop of transfer RNAs.</text>
</comment>
<keyword evidence="3 4" id="KW-0413">Isomerase</keyword>
<keyword evidence="2 4" id="KW-0819">tRNA processing</keyword>
<dbReference type="Gene3D" id="3.30.70.660">
    <property type="entry name" value="Pseudouridine synthase I, catalytic domain, C-terminal subdomain"/>
    <property type="match status" value="1"/>
</dbReference>
<evidence type="ECO:0000256" key="4">
    <source>
        <dbReference type="HAMAP-Rule" id="MF_00171"/>
    </source>
</evidence>
<dbReference type="InterPro" id="IPR020095">
    <property type="entry name" value="PsdUridine_synth_TruA_C"/>
</dbReference>
<evidence type="ECO:0000313" key="10">
    <source>
        <dbReference type="Proteomes" id="UP000006437"/>
    </source>
</evidence>
<evidence type="ECO:0000256" key="5">
    <source>
        <dbReference type="PIRSR" id="PIRSR001430-1"/>
    </source>
</evidence>
<dbReference type="SUPFAM" id="SSF55120">
    <property type="entry name" value="Pseudouridine synthase"/>
    <property type="match status" value="1"/>
</dbReference>
<dbReference type="EMBL" id="AFZE01000016">
    <property type="protein sequence ID" value="EHL15072.1"/>
    <property type="molecule type" value="Genomic_DNA"/>
</dbReference>
<reference evidence="9 10" key="1">
    <citation type="submission" date="2011-08" db="EMBL/GenBank/DDBJ databases">
        <title>The Genome Sequence of Eubacteriaceae bacterium ACC19a.</title>
        <authorList>
            <consortium name="The Broad Institute Genome Sequencing Platform"/>
            <person name="Earl A."/>
            <person name="Ward D."/>
            <person name="Feldgarden M."/>
            <person name="Gevers D."/>
            <person name="Sizova M."/>
            <person name="Hazen A."/>
            <person name="Epstein S."/>
            <person name="Young S.K."/>
            <person name="Zeng Q."/>
            <person name="Gargeya S."/>
            <person name="Fitzgerald M."/>
            <person name="Haas B."/>
            <person name="Abouelleil A."/>
            <person name="Alvarado L."/>
            <person name="Arachchi H.M."/>
            <person name="Berlin A."/>
            <person name="Brown A."/>
            <person name="Chapman S.B."/>
            <person name="Chen Z."/>
            <person name="Dunbar C."/>
            <person name="Freedman E."/>
            <person name="Gearin G."/>
            <person name="Gellesch M."/>
            <person name="Goldberg J."/>
            <person name="Griggs A."/>
            <person name="Gujja S."/>
            <person name="Heiman D."/>
            <person name="Howarth C."/>
            <person name="Larson L."/>
            <person name="Lui A."/>
            <person name="MacDonald P.J.P."/>
            <person name="Montmayeur A."/>
            <person name="Murphy C."/>
            <person name="Neiman D."/>
            <person name="Pearson M."/>
            <person name="Priest M."/>
            <person name="Roberts A."/>
            <person name="Saif S."/>
            <person name="Shea T."/>
            <person name="Shenoy N."/>
            <person name="Sisk P."/>
            <person name="Stolte C."/>
            <person name="Sykes S."/>
            <person name="Wortman J."/>
            <person name="Nusbaum C."/>
            <person name="Birren B."/>
        </authorList>
    </citation>
    <scope>NUCLEOTIDE SEQUENCE [LARGE SCALE GENOMIC DNA]</scope>
    <source>
        <strain evidence="9 10">ACC19a</strain>
    </source>
</reference>
<dbReference type="FunFam" id="3.30.70.580:FF:000001">
    <property type="entry name" value="tRNA pseudouridine synthase A"/>
    <property type="match status" value="1"/>
</dbReference>
<dbReference type="InterPro" id="IPR020097">
    <property type="entry name" value="PsdUridine_synth_TruA_a/b_dom"/>
</dbReference>
<proteinExistence type="inferred from homology"/>
<evidence type="ECO:0000313" key="9">
    <source>
        <dbReference type="EMBL" id="EHL15072.1"/>
    </source>
</evidence>
<dbReference type="Gene3D" id="3.30.70.580">
    <property type="entry name" value="Pseudouridine synthase I, catalytic domain, N-terminal subdomain"/>
    <property type="match status" value="1"/>
</dbReference>
<evidence type="ECO:0000256" key="7">
    <source>
        <dbReference type="RuleBase" id="RU003792"/>
    </source>
</evidence>
<dbReference type="PANTHER" id="PTHR11142:SF0">
    <property type="entry name" value="TRNA PSEUDOURIDINE SYNTHASE-LIKE 1"/>
    <property type="match status" value="1"/>
</dbReference>
<feature type="domain" description="Pseudouridine synthase I TruA alpha/beta" evidence="8">
    <location>
        <begin position="9"/>
        <end position="103"/>
    </location>
</feature>
<comment type="similarity">
    <text evidence="1 4 7">Belongs to the tRNA pseudouridine synthase TruA family.</text>
</comment>
<dbReference type="GO" id="GO:0160147">
    <property type="term" value="F:tRNA pseudouridine(38-40) synthase activity"/>
    <property type="evidence" value="ECO:0007669"/>
    <property type="project" value="UniProtKB-EC"/>
</dbReference>
<dbReference type="InterPro" id="IPR020094">
    <property type="entry name" value="TruA/RsuA/RluB/E/F_N"/>
</dbReference>
<dbReference type="HOGENOM" id="CLU_014673_0_1_9"/>
<evidence type="ECO:0000259" key="8">
    <source>
        <dbReference type="Pfam" id="PF01416"/>
    </source>
</evidence>
<name>G9X0R9_9FIRM</name>
<dbReference type="GO" id="GO:0031119">
    <property type="term" value="P:tRNA pseudouridine synthesis"/>
    <property type="evidence" value="ECO:0007669"/>
    <property type="project" value="UniProtKB-UniRule"/>
</dbReference>
<dbReference type="GO" id="GO:0003723">
    <property type="term" value="F:RNA binding"/>
    <property type="evidence" value="ECO:0007669"/>
    <property type="project" value="InterPro"/>
</dbReference>
<comment type="caution">
    <text evidence="4">Lacks conserved residue(s) required for the propagation of feature annotation.</text>
</comment>
<dbReference type="InterPro" id="IPR001406">
    <property type="entry name" value="PsdUridine_synth_TruA"/>
</dbReference>
<gene>
    <name evidence="4" type="primary">truA</name>
    <name evidence="9" type="ORF">HMPREF9629_02005</name>
</gene>
<dbReference type="RefSeq" id="WP_009526221.1">
    <property type="nucleotide sequence ID" value="NZ_JH414564.1"/>
</dbReference>
<evidence type="ECO:0000256" key="1">
    <source>
        <dbReference type="ARBA" id="ARBA00009375"/>
    </source>
</evidence>
<dbReference type="NCBIfam" id="TIGR00071">
    <property type="entry name" value="hisT_truA"/>
    <property type="match status" value="1"/>
</dbReference>
<comment type="subunit">
    <text evidence="4">Homodimer.</text>
</comment>
<feature type="binding site" evidence="4 6">
    <location>
        <position position="110"/>
    </location>
    <ligand>
        <name>substrate</name>
    </ligand>
</feature>
<sequence>MKNIFLKVSYDGTNYCGWQKQNNAVSIQQTLEKAISDITREDIELIASGRTDSGVHALGQVCNFKTGSNIPSQKFAYAINSKLPRDIRVIESKEVDFAFNARFTAKKKTYMYRIYNSEISSPFYYKYSMQVAQKLDMDLMSKNVKMLIGTYDWTSFYTYETNNPKNPVRTIYSADILKNSNMITFEIEGNGFLYNMVRIIVGTLIDIGLNKNERDIKRIIEKKDRSYAGATAKPQGLFLKEVCYQ</sequence>
<dbReference type="CDD" id="cd02570">
    <property type="entry name" value="PseudoU_synth_EcTruA"/>
    <property type="match status" value="1"/>
</dbReference>
<dbReference type="InterPro" id="IPR020103">
    <property type="entry name" value="PsdUridine_synth_cat_dom_sf"/>
</dbReference>
<evidence type="ECO:0000256" key="3">
    <source>
        <dbReference type="ARBA" id="ARBA00023235"/>
    </source>
</evidence>
<dbReference type="Proteomes" id="UP000006437">
    <property type="component" value="Unassembled WGS sequence"/>
</dbReference>
<dbReference type="PATRIC" id="fig|796937.3.peg.1217"/>
<evidence type="ECO:0000256" key="2">
    <source>
        <dbReference type="ARBA" id="ARBA00022694"/>
    </source>
</evidence>
<protein>
    <recommendedName>
        <fullName evidence="4">tRNA pseudouridine synthase A</fullName>
        <ecNumber evidence="4">5.4.99.12</ecNumber>
    </recommendedName>
    <alternativeName>
        <fullName evidence="4">tRNA pseudouridine(38-40) synthase</fullName>
    </alternativeName>
    <alternativeName>
        <fullName evidence="4">tRNA pseudouridylate synthase I</fullName>
    </alternativeName>
    <alternativeName>
        <fullName evidence="4">tRNA-uridine isomerase I</fullName>
    </alternativeName>
</protein>
<evidence type="ECO:0000256" key="6">
    <source>
        <dbReference type="PIRSR" id="PIRSR001430-2"/>
    </source>
</evidence>
<accession>G9X0R9</accession>